<protein>
    <submittedName>
        <fullName evidence="3">Uncharacterized protein</fullName>
    </submittedName>
</protein>
<keyword evidence="2" id="KW-1185">Reference proteome</keyword>
<proteinExistence type="predicted"/>
<reference evidence="3" key="1">
    <citation type="submission" date="2022-11" db="UniProtKB">
        <authorList>
            <consortium name="WormBaseParasite"/>
        </authorList>
    </citation>
    <scope>IDENTIFICATION</scope>
</reference>
<evidence type="ECO:0000313" key="3">
    <source>
        <dbReference type="WBParaSite" id="nRc.2.0.1.t29467-RA"/>
    </source>
</evidence>
<evidence type="ECO:0000313" key="2">
    <source>
        <dbReference type="Proteomes" id="UP000887565"/>
    </source>
</evidence>
<evidence type="ECO:0000256" key="1">
    <source>
        <dbReference type="SAM" id="MobiDB-lite"/>
    </source>
</evidence>
<dbReference type="WBParaSite" id="nRc.2.0.1.t29467-RA">
    <property type="protein sequence ID" value="nRc.2.0.1.t29467-RA"/>
    <property type="gene ID" value="nRc.2.0.1.g29467"/>
</dbReference>
<accession>A0A915JUJ3</accession>
<dbReference type="AlphaFoldDB" id="A0A915JUJ3"/>
<feature type="region of interest" description="Disordered" evidence="1">
    <location>
        <begin position="1"/>
        <end position="23"/>
    </location>
</feature>
<dbReference type="Proteomes" id="UP000887565">
    <property type="component" value="Unplaced"/>
</dbReference>
<feature type="compositionally biased region" description="Pro residues" evidence="1">
    <location>
        <begin position="13"/>
        <end position="23"/>
    </location>
</feature>
<organism evidence="2 3">
    <name type="scientific">Romanomermis culicivorax</name>
    <name type="common">Nematode worm</name>
    <dbReference type="NCBI Taxonomy" id="13658"/>
    <lineage>
        <taxon>Eukaryota</taxon>
        <taxon>Metazoa</taxon>
        <taxon>Ecdysozoa</taxon>
        <taxon>Nematoda</taxon>
        <taxon>Enoplea</taxon>
        <taxon>Dorylaimia</taxon>
        <taxon>Mermithida</taxon>
        <taxon>Mermithoidea</taxon>
        <taxon>Mermithidae</taxon>
        <taxon>Romanomermis</taxon>
    </lineage>
</organism>
<name>A0A915JUJ3_ROMCU</name>
<sequence>MLKFAHRVRPGYGVPPTPITDMD</sequence>